<dbReference type="EMBL" id="OU466857">
    <property type="protein sequence ID" value="CAH2034403.1"/>
    <property type="molecule type" value="Genomic_DNA"/>
</dbReference>
<accession>A0AAU9RAN0</accession>
<reference evidence="2 3" key="1">
    <citation type="submission" date="2022-03" db="EMBL/GenBank/DDBJ databases">
        <authorList>
            <person name="Nunn A."/>
            <person name="Chopra R."/>
            <person name="Nunn A."/>
            <person name="Contreras Garrido A."/>
        </authorList>
    </citation>
    <scope>NUCLEOTIDE SEQUENCE [LARGE SCALE GENOMIC DNA]</scope>
</reference>
<sequence>MERQFVDVSSRKAQREEMKEEEEESVDKEEYLAGKQVSVESDELEKSCLTEEEEEDEYLSDQNSRKRTREADTTCEPNKIPKLNNPPRQESDPCDALLLDDWLFGTVNQQKKPAAIKNDVEDMKLQISGSPFVYFPRAQFLSQVGIFALPYTVLF</sequence>
<evidence type="ECO:0000313" key="3">
    <source>
        <dbReference type="Proteomes" id="UP000836841"/>
    </source>
</evidence>
<dbReference type="Proteomes" id="UP000836841">
    <property type="component" value="Chromosome 1"/>
</dbReference>
<proteinExistence type="predicted"/>
<feature type="region of interest" description="Disordered" evidence="1">
    <location>
        <begin position="1"/>
        <end position="91"/>
    </location>
</feature>
<keyword evidence="3" id="KW-1185">Reference proteome</keyword>
<dbReference type="AlphaFoldDB" id="A0AAU9RAN0"/>
<gene>
    <name evidence="2" type="ORF">TAV2_LOCUS4033</name>
</gene>
<feature type="compositionally biased region" description="Basic and acidic residues" evidence="1">
    <location>
        <begin position="1"/>
        <end position="18"/>
    </location>
</feature>
<protein>
    <submittedName>
        <fullName evidence="2">Uncharacterized protein</fullName>
    </submittedName>
</protein>
<name>A0AAU9RAN0_THLAR</name>
<feature type="compositionally biased region" description="Acidic residues" evidence="1">
    <location>
        <begin position="50"/>
        <end position="59"/>
    </location>
</feature>
<organism evidence="2 3">
    <name type="scientific">Thlaspi arvense</name>
    <name type="common">Field penny-cress</name>
    <dbReference type="NCBI Taxonomy" id="13288"/>
    <lineage>
        <taxon>Eukaryota</taxon>
        <taxon>Viridiplantae</taxon>
        <taxon>Streptophyta</taxon>
        <taxon>Embryophyta</taxon>
        <taxon>Tracheophyta</taxon>
        <taxon>Spermatophyta</taxon>
        <taxon>Magnoliopsida</taxon>
        <taxon>eudicotyledons</taxon>
        <taxon>Gunneridae</taxon>
        <taxon>Pentapetalae</taxon>
        <taxon>rosids</taxon>
        <taxon>malvids</taxon>
        <taxon>Brassicales</taxon>
        <taxon>Brassicaceae</taxon>
        <taxon>Thlaspideae</taxon>
        <taxon>Thlaspi</taxon>
    </lineage>
</organism>
<evidence type="ECO:0000313" key="2">
    <source>
        <dbReference type="EMBL" id="CAH2034403.1"/>
    </source>
</evidence>
<evidence type="ECO:0000256" key="1">
    <source>
        <dbReference type="SAM" id="MobiDB-lite"/>
    </source>
</evidence>